<comment type="caution">
    <text evidence="1">The sequence shown here is derived from an EMBL/GenBank/DDBJ whole genome shotgun (WGS) entry which is preliminary data.</text>
</comment>
<dbReference type="EMBL" id="JBHUGA010000006">
    <property type="protein sequence ID" value="MFD1845646.1"/>
    <property type="molecule type" value="Genomic_DNA"/>
</dbReference>
<keyword evidence="2" id="KW-1185">Reference proteome</keyword>
<dbReference type="Proteomes" id="UP001597307">
    <property type="component" value="Unassembled WGS sequence"/>
</dbReference>
<gene>
    <name evidence="1" type="ORF">ACFSFX_03425</name>
</gene>
<organism evidence="1 2">
    <name type="scientific">Arthrobacter flavus</name>
    <dbReference type="NCBI Taxonomy" id="95172"/>
    <lineage>
        <taxon>Bacteria</taxon>
        <taxon>Bacillati</taxon>
        <taxon>Actinomycetota</taxon>
        <taxon>Actinomycetes</taxon>
        <taxon>Micrococcales</taxon>
        <taxon>Micrococcaceae</taxon>
        <taxon>Arthrobacter</taxon>
    </lineage>
</organism>
<name>A0ABW4Q2S5_9MICC</name>
<sequence>MAMSNDVILATDARELSEALGCSPDTLEDMRVQGVLASRGELWEVGPARDYLRDAAWADNLWS</sequence>
<reference evidence="2" key="1">
    <citation type="journal article" date="2019" name="Int. J. Syst. Evol. Microbiol.">
        <title>The Global Catalogue of Microorganisms (GCM) 10K type strain sequencing project: providing services to taxonomists for standard genome sequencing and annotation.</title>
        <authorList>
            <consortium name="The Broad Institute Genomics Platform"/>
            <consortium name="The Broad Institute Genome Sequencing Center for Infectious Disease"/>
            <person name="Wu L."/>
            <person name="Ma J."/>
        </authorList>
    </citation>
    <scope>NUCLEOTIDE SEQUENCE [LARGE SCALE GENOMIC DNA]</scope>
    <source>
        <strain evidence="2">JCM 11496</strain>
    </source>
</reference>
<dbReference type="RefSeq" id="WP_343877901.1">
    <property type="nucleotide sequence ID" value="NZ_BAAAIJ010000007.1"/>
</dbReference>
<accession>A0ABW4Q2S5</accession>
<evidence type="ECO:0000313" key="2">
    <source>
        <dbReference type="Proteomes" id="UP001597307"/>
    </source>
</evidence>
<protein>
    <recommendedName>
        <fullName evidence="3">DNA-binding protein</fullName>
    </recommendedName>
</protein>
<evidence type="ECO:0008006" key="3">
    <source>
        <dbReference type="Google" id="ProtNLM"/>
    </source>
</evidence>
<proteinExistence type="predicted"/>
<evidence type="ECO:0000313" key="1">
    <source>
        <dbReference type="EMBL" id="MFD1845646.1"/>
    </source>
</evidence>